<evidence type="ECO:0000256" key="2">
    <source>
        <dbReference type="SAM" id="SignalP"/>
    </source>
</evidence>
<protein>
    <recommendedName>
        <fullName evidence="5">Secreted protein</fullName>
    </recommendedName>
</protein>
<evidence type="ECO:0000256" key="1">
    <source>
        <dbReference type="SAM" id="MobiDB-lite"/>
    </source>
</evidence>
<keyword evidence="4" id="KW-1185">Reference proteome</keyword>
<feature type="chain" id="PRO_5043753554" description="Secreted protein" evidence="2">
    <location>
        <begin position="37"/>
        <end position="79"/>
    </location>
</feature>
<reference evidence="3" key="1">
    <citation type="thesis" date="2020" institute="ProQuest LLC" country="789 East Eisenhower Parkway, Ann Arbor, MI, USA">
        <title>Comparative Genomics and Chromosome Evolution.</title>
        <authorList>
            <person name="Mudd A.B."/>
        </authorList>
    </citation>
    <scope>NUCLEOTIDE SEQUENCE</scope>
    <source>
        <strain evidence="3">237g6f4</strain>
        <tissue evidence="3">Blood</tissue>
    </source>
</reference>
<gene>
    <name evidence="3" type="ORF">GDO81_023722</name>
</gene>
<evidence type="ECO:0000313" key="3">
    <source>
        <dbReference type="EMBL" id="KAG8548870.1"/>
    </source>
</evidence>
<comment type="caution">
    <text evidence="3">The sequence shown here is derived from an EMBL/GenBank/DDBJ whole genome shotgun (WGS) entry which is preliminary data.</text>
</comment>
<feature type="signal peptide" evidence="2">
    <location>
        <begin position="1"/>
        <end position="36"/>
    </location>
</feature>
<evidence type="ECO:0008006" key="5">
    <source>
        <dbReference type="Google" id="ProtNLM"/>
    </source>
</evidence>
<proteinExistence type="predicted"/>
<dbReference type="AlphaFoldDB" id="A0AAV6ZNI6"/>
<name>A0AAV6ZNI6_ENGPU</name>
<dbReference type="Proteomes" id="UP000824782">
    <property type="component" value="Unassembled WGS sequence"/>
</dbReference>
<dbReference type="EMBL" id="WNYA01000301">
    <property type="protein sequence ID" value="KAG8548870.1"/>
    <property type="molecule type" value="Genomic_DNA"/>
</dbReference>
<evidence type="ECO:0000313" key="4">
    <source>
        <dbReference type="Proteomes" id="UP000824782"/>
    </source>
</evidence>
<accession>A0AAV6ZNI6</accession>
<keyword evidence="2" id="KW-0732">Signal</keyword>
<sequence>MTVSYGDIRRRSFSRCLFGILIVRLALITSSSRCQGHRCCGASSAGPASSPGSVSSPVLSAGTGVSSWHNPPLLLDFPL</sequence>
<feature type="region of interest" description="Disordered" evidence="1">
    <location>
        <begin position="41"/>
        <end position="71"/>
    </location>
</feature>
<feature type="compositionally biased region" description="Low complexity" evidence="1">
    <location>
        <begin position="41"/>
        <end position="62"/>
    </location>
</feature>
<organism evidence="3 4">
    <name type="scientific">Engystomops pustulosus</name>
    <name type="common">Tungara frog</name>
    <name type="synonym">Physalaemus pustulosus</name>
    <dbReference type="NCBI Taxonomy" id="76066"/>
    <lineage>
        <taxon>Eukaryota</taxon>
        <taxon>Metazoa</taxon>
        <taxon>Chordata</taxon>
        <taxon>Craniata</taxon>
        <taxon>Vertebrata</taxon>
        <taxon>Euteleostomi</taxon>
        <taxon>Amphibia</taxon>
        <taxon>Batrachia</taxon>
        <taxon>Anura</taxon>
        <taxon>Neobatrachia</taxon>
        <taxon>Hyloidea</taxon>
        <taxon>Leptodactylidae</taxon>
        <taxon>Leiuperinae</taxon>
        <taxon>Engystomops</taxon>
    </lineage>
</organism>